<dbReference type="OrthoDB" id="6039697at2759"/>
<dbReference type="GO" id="GO:0005764">
    <property type="term" value="C:lysosome"/>
    <property type="evidence" value="ECO:0007669"/>
    <property type="project" value="TreeGrafter"/>
</dbReference>
<dbReference type="Proteomes" id="UP000678393">
    <property type="component" value="Unassembled WGS sequence"/>
</dbReference>
<keyword evidence="1" id="KW-0732">Signal</keyword>
<name>A0A8S3Z5P2_9EUPU</name>
<protein>
    <recommendedName>
        <fullName evidence="4">Ependymin-like protein</fullName>
    </recommendedName>
</protein>
<accession>A0A8S3Z5P2</accession>
<dbReference type="PANTHER" id="PTHR10697:SF1">
    <property type="entry name" value="MAMMALIAN EPENDYMIN-RELATED PROTEIN 1"/>
    <property type="match status" value="1"/>
</dbReference>
<dbReference type="GO" id="GO:0005509">
    <property type="term" value="F:calcium ion binding"/>
    <property type="evidence" value="ECO:0007669"/>
    <property type="project" value="InterPro"/>
</dbReference>
<keyword evidence="3" id="KW-1185">Reference proteome</keyword>
<sequence length="194" mass="20837">MLFAVIASAVLGSVLGAARDPTKVCLPDKFQALIFAFQNDITGLIAFDFPNERISVRTTSNGLRIVYNLTDDTALSINETDGKCIQLPKDLKLQTIATRCLPANAVQLGNVSTYIGVGSTQTKFEGWELQFPGIGTVTAAVTTTTPAIPILRQFVSADGKDRESVFFFNVQTTIDDNSIFNVPDVCSPATVVGK</sequence>
<reference evidence="2" key="1">
    <citation type="submission" date="2021-04" db="EMBL/GenBank/DDBJ databases">
        <authorList>
            <consortium name="Molecular Ecology Group"/>
        </authorList>
    </citation>
    <scope>NUCLEOTIDE SEQUENCE</scope>
</reference>
<comment type="caution">
    <text evidence="2">The sequence shown here is derived from an EMBL/GenBank/DDBJ whole genome shotgun (WGS) entry which is preliminary data.</text>
</comment>
<evidence type="ECO:0008006" key="4">
    <source>
        <dbReference type="Google" id="ProtNLM"/>
    </source>
</evidence>
<evidence type="ECO:0000256" key="1">
    <source>
        <dbReference type="SAM" id="SignalP"/>
    </source>
</evidence>
<evidence type="ECO:0000313" key="3">
    <source>
        <dbReference type="Proteomes" id="UP000678393"/>
    </source>
</evidence>
<feature type="chain" id="PRO_5035798453" description="Ependymin-like protein" evidence="1">
    <location>
        <begin position="17"/>
        <end position="194"/>
    </location>
</feature>
<gene>
    <name evidence="2" type="ORF">CUNI_LOCUS10331</name>
</gene>
<dbReference type="AlphaFoldDB" id="A0A8S3Z5P2"/>
<feature type="signal peptide" evidence="1">
    <location>
        <begin position="1"/>
        <end position="16"/>
    </location>
</feature>
<dbReference type="GO" id="GO:0007160">
    <property type="term" value="P:cell-matrix adhesion"/>
    <property type="evidence" value="ECO:0007669"/>
    <property type="project" value="InterPro"/>
</dbReference>
<dbReference type="GO" id="GO:0005576">
    <property type="term" value="C:extracellular region"/>
    <property type="evidence" value="ECO:0007669"/>
    <property type="project" value="InterPro"/>
</dbReference>
<dbReference type="EMBL" id="CAJHNH020001872">
    <property type="protein sequence ID" value="CAG5124773.1"/>
    <property type="molecule type" value="Genomic_DNA"/>
</dbReference>
<dbReference type="PANTHER" id="PTHR10697">
    <property type="entry name" value="MAMMALIAN EPENDYMIN-RELATED PROTEIN 1"/>
    <property type="match status" value="1"/>
</dbReference>
<dbReference type="InterPro" id="IPR001299">
    <property type="entry name" value="Ependymin"/>
</dbReference>
<evidence type="ECO:0000313" key="2">
    <source>
        <dbReference type="EMBL" id="CAG5124773.1"/>
    </source>
</evidence>
<organism evidence="2 3">
    <name type="scientific">Candidula unifasciata</name>
    <dbReference type="NCBI Taxonomy" id="100452"/>
    <lineage>
        <taxon>Eukaryota</taxon>
        <taxon>Metazoa</taxon>
        <taxon>Spiralia</taxon>
        <taxon>Lophotrochozoa</taxon>
        <taxon>Mollusca</taxon>
        <taxon>Gastropoda</taxon>
        <taxon>Heterobranchia</taxon>
        <taxon>Euthyneura</taxon>
        <taxon>Panpulmonata</taxon>
        <taxon>Eupulmonata</taxon>
        <taxon>Stylommatophora</taxon>
        <taxon>Helicina</taxon>
        <taxon>Helicoidea</taxon>
        <taxon>Geomitridae</taxon>
        <taxon>Candidula</taxon>
    </lineage>
</organism>
<proteinExistence type="predicted"/>